<dbReference type="Proteomes" id="UP001165160">
    <property type="component" value="Unassembled WGS sequence"/>
</dbReference>
<evidence type="ECO:0000313" key="2">
    <source>
        <dbReference type="EMBL" id="GMH50351.1"/>
    </source>
</evidence>
<reference evidence="3" key="1">
    <citation type="journal article" date="2023" name="Commun. Biol.">
        <title>Genome analysis of Parmales, the sister group of diatoms, reveals the evolutionary specialization of diatoms from phago-mixotrophs to photoautotrophs.</title>
        <authorList>
            <person name="Ban H."/>
            <person name="Sato S."/>
            <person name="Yoshikawa S."/>
            <person name="Yamada K."/>
            <person name="Nakamura Y."/>
            <person name="Ichinomiya M."/>
            <person name="Sato N."/>
            <person name="Blanc-Mathieu R."/>
            <person name="Endo H."/>
            <person name="Kuwata A."/>
            <person name="Ogata H."/>
        </authorList>
    </citation>
    <scope>NUCLEOTIDE SEQUENCE [LARGE SCALE GENOMIC DNA]</scope>
    <source>
        <strain evidence="3">NIES 3699</strain>
    </source>
</reference>
<dbReference type="Gene3D" id="3.50.50.60">
    <property type="entry name" value="FAD/NAD(P)-binding domain"/>
    <property type="match status" value="1"/>
</dbReference>
<keyword evidence="1" id="KW-0732">Signal</keyword>
<protein>
    <submittedName>
        <fullName evidence="2">Uncharacterized protein</fullName>
    </submittedName>
</protein>
<evidence type="ECO:0000313" key="3">
    <source>
        <dbReference type="Proteomes" id="UP001165160"/>
    </source>
</evidence>
<feature type="signal peptide" evidence="1">
    <location>
        <begin position="1"/>
        <end position="21"/>
    </location>
</feature>
<evidence type="ECO:0000256" key="1">
    <source>
        <dbReference type="SAM" id="SignalP"/>
    </source>
</evidence>
<organism evidence="2 3">
    <name type="scientific">Triparma verrucosa</name>
    <dbReference type="NCBI Taxonomy" id="1606542"/>
    <lineage>
        <taxon>Eukaryota</taxon>
        <taxon>Sar</taxon>
        <taxon>Stramenopiles</taxon>
        <taxon>Ochrophyta</taxon>
        <taxon>Bolidophyceae</taxon>
        <taxon>Parmales</taxon>
        <taxon>Triparmaceae</taxon>
        <taxon>Triparma</taxon>
    </lineage>
</organism>
<gene>
    <name evidence="2" type="ORF">TrVE_jg2239</name>
</gene>
<dbReference type="EMBL" id="BRXX01000627">
    <property type="protein sequence ID" value="GMH50351.1"/>
    <property type="molecule type" value="Genomic_DNA"/>
</dbReference>
<dbReference type="InterPro" id="IPR036188">
    <property type="entry name" value="FAD/NAD-bd_sf"/>
</dbReference>
<proteinExistence type="predicted"/>
<keyword evidence="3" id="KW-1185">Reference proteome</keyword>
<dbReference type="AlphaFoldDB" id="A0A9W6ZDS7"/>
<name>A0A9W6ZDS7_9STRA</name>
<dbReference type="Pfam" id="PF13738">
    <property type="entry name" value="Pyr_redox_3"/>
    <property type="match status" value="1"/>
</dbReference>
<sequence length="108" mass="12134">MVRILSILFSTLLILAPLVCGAEEHKTFVIVGAGPAGVQWGLSLLSSNFHDFLILEKDDKVGSFFETYPRKRKLISANKFKGVDHISPEFGMRHDWHSMQSSLPYVKS</sequence>
<comment type="caution">
    <text evidence="2">The sequence shown here is derived from an EMBL/GenBank/DDBJ whole genome shotgun (WGS) entry which is preliminary data.</text>
</comment>
<accession>A0A9W6ZDS7</accession>
<feature type="chain" id="PRO_5040910295" evidence="1">
    <location>
        <begin position="22"/>
        <end position="108"/>
    </location>
</feature>
<dbReference type="SUPFAM" id="SSF51905">
    <property type="entry name" value="FAD/NAD(P)-binding domain"/>
    <property type="match status" value="1"/>
</dbReference>